<dbReference type="GO" id="GO:0005739">
    <property type="term" value="C:mitochondrion"/>
    <property type="evidence" value="ECO:0007669"/>
    <property type="project" value="TreeGrafter"/>
</dbReference>
<evidence type="ECO:0000256" key="1">
    <source>
        <dbReference type="SAM" id="MobiDB-lite"/>
    </source>
</evidence>
<dbReference type="EMBL" id="KB445637">
    <property type="protein sequence ID" value="EMD69653.1"/>
    <property type="molecule type" value="Genomic_DNA"/>
</dbReference>
<dbReference type="InterPro" id="IPR051397">
    <property type="entry name" value="Zn-ADH-like_protein"/>
</dbReference>
<gene>
    <name evidence="3" type="ORF">COCSADRAFT_212399</name>
</gene>
<proteinExistence type="predicted"/>
<dbReference type="HOGENOM" id="CLU_026673_3_2_1"/>
<evidence type="ECO:0000313" key="4">
    <source>
        <dbReference type="Proteomes" id="UP000016934"/>
    </source>
</evidence>
<dbReference type="eggNOG" id="KOG1197">
    <property type="taxonomic scope" value="Eukaryota"/>
</dbReference>
<dbReference type="Gene3D" id="3.40.50.720">
    <property type="entry name" value="NAD(P)-binding Rossmann-like Domain"/>
    <property type="match status" value="1"/>
</dbReference>
<evidence type="ECO:0000259" key="2">
    <source>
        <dbReference type="SMART" id="SM00829"/>
    </source>
</evidence>
<accession>M2SQY5</accession>
<dbReference type="Pfam" id="PF08240">
    <property type="entry name" value="ADH_N"/>
    <property type="match status" value="1"/>
</dbReference>
<dbReference type="SUPFAM" id="SSF50129">
    <property type="entry name" value="GroES-like"/>
    <property type="match status" value="1"/>
</dbReference>
<feature type="domain" description="Enoyl reductase (ER)" evidence="2">
    <location>
        <begin position="97"/>
        <end position="414"/>
    </location>
</feature>
<dbReference type="AlphaFoldDB" id="M2SQY5"/>
<dbReference type="PANTHER" id="PTHR43677">
    <property type="entry name" value="SHORT-CHAIN DEHYDROGENASE/REDUCTASE"/>
    <property type="match status" value="1"/>
</dbReference>
<dbReference type="GO" id="GO:0016491">
    <property type="term" value="F:oxidoreductase activity"/>
    <property type="evidence" value="ECO:0007669"/>
    <property type="project" value="InterPro"/>
</dbReference>
<dbReference type="InterPro" id="IPR013154">
    <property type="entry name" value="ADH-like_N"/>
</dbReference>
<dbReference type="SUPFAM" id="SSF51735">
    <property type="entry name" value="NAD(P)-binding Rossmann-fold domains"/>
    <property type="match status" value="1"/>
</dbReference>
<dbReference type="RefSeq" id="XP_007694918.1">
    <property type="nucleotide sequence ID" value="XM_007696728.1"/>
</dbReference>
<dbReference type="OMA" id="YNDSWDI"/>
<feature type="compositionally biased region" description="Polar residues" evidence="1">
    <location>
        <begin position="49"/>
        <end position="69"/>
    </location>
</feature>
<dbReference type="GeneID" id="19134425"/>
<sequence length="421" mass="46126">MRTCGLPPAADALSIDQLMLRLHENDQGLQSRNVLEKYKERVKGRPQWHTPSQQQPASESNNKSNTNSPHIDIQVLSLGQQPKMSLTIRKVLIPTHGDPSVVTLTTSTLPNPSSSEVQLKTLYSSMGGSDILMRQGIYPLQQKAPLTPGYTLIGRVYKNGSRAKKFNEGTLVACLCVYNGQATYSNQPEKHLVRVPEGVDLQQAVALVLDWSTAYGLAYRGAEITPGKRVFIHGLSGSVGYALLTFCKKQGASVYGTAAAHNHAAVREAGATPFVYTDKEWMGVMKAMGGAHVVYDALGFASWDESWSILSSDEGHLVGYGGNLNSLNGDKPRGNKLQIAKLLAKGMVPFCPYRTSFFYIDRDQKTYKPNLEALFEMLAKGEIKVPVRKVWRLEEVPEAHRVWAKGPGVGVVVVKVAEDGM</sequence>
<reference evidence="4" key="2">
    <citation type="journal article" date="2013" name="PLoS Genet.">
        <title>Comparative genome structure, secondary metabolite, and effector coding capacity across Cochliobolus pathogens.</title>
        <authorList>
            <person name="Condon B.J."/>
            <person name="Leng Y."/>
            <person name="Wu D."/>
            <person name="Bushley K.E."/>
            <person name="Ohm R.A."/>
            <person name="Otillar R."/>
            <person name="Martin J."/>
            <person name="Schackwitz W."/>
            <person name="Grimwood J."/>
            <person name="MohdZainudin N."/>
            <person name="Xue C."/>
            <person name="Wang R."/>
            <person name="Manning V.A."/>
            <person name="Dhillon B."/>
            <person name="Tu Z.J."/>
            <person name="Steffenson B.J."/>
            <person name="Salamov A."/>
            <person name="Sun H."/>
            <person name="Lowry S."/>
            <person name="LaButti K."/>
            <person name="Han J."/>
            <person name="Copeland A."/>
            <person name="Lindquist E."/>
            <person name="Barry K."/>
            <person name="Schmutz J."/>
            <person name="Baker S.E."/>
            <person name="Ciuffetti L.M."/>
            <person name="Grigoriev I.V."/>
            <person name="Zhong S."/>
            <person name="Turgeon B.G."/>
        </authorList>
    </citation>
    <scope>NUCLEOTIDE SEQUENCE [LARGE SCALE GENOMIC DNA]</scope>
    <source>
        <strain evidence="4">ND90Pr / ATCC 201652</strain>
    </source>
</reference>
<dbReference type="OrthoDB" id="203908at2759"/>
<dbReference type="CDD" id="cd08273">
    <property type="entry name" value="MDR8"/>
    <property type="match status" value="1"/>
</dbReference>
<dbReference type="InterPro" id="IPR011032">
    <property type="entry name" value="GroES-like_sf"/>
</dbReference>
<dbReference type="Gene3D" id="3.90.180.10">
    <property type="entry name" value="Medium-chain alcohol dehydrogenases, catalytic domain"/>
    <property type="match status" value="1"/>
</dbReference>
<dbReference type="SMART" id="SM00829">
    <property type="entry name" value="PKS_ER"/>
    <property type="match status" value="1"/>
</dbReference>
<dbReference type="KEGG" id="bsc:COCSADRAFT_212399"/>
<dbReference type="PANTHER" id="PTHR43677:SF4">
    <property type="entry name" value="QUINONE OXIDOREDUCTASE-LIKE PROTEIN 2"/>
    <property type="match status" value="1"/>
</dbReference>
<dbReference type="Proteomes" id="UP000016934">
    <property type="component" value="Unassembled WGS sequence"/>
</dbReference>
<dbReference type="Pfam" id="PF13602">
    <property type="entry name" value="ADH_zinc_N_2"/>
    <property type="match status" value="1"/>
</dbReference>
<keyword evidence="4" id="KW-1185">Reference proteome</keyword>
<evidence type="ECO:0000313" key="3">
    <source>
        <dbReference type="EMBL" id="EMD69653.1"/>
    </source>
</evidence>
<feature type="region of interest" description="Disordered" evidence="1">
    <location>
        <begin position="40"/>
        <end position="69"/>
    </location>
</feature>
<dbReference type="InterPro" id="IPR036291">
    <property type="entry name" value="NAD(P)-bd_dom_sf"/>
</dbReference>
<protein>
    <recommendedName>
        <fullName evidence="2">Enoyl reductase (ER) domain-containing protein</fullName>
    </recommendedName>
</protein>
<dbReference type="InterPro" id="IPR020843">
    <property type="entry name" value="ER"/>
</dbReference>
<organism evidence="3 4">
    <name type="scientific">Cochliobolus sativus (strain ND90Pr / ATCC 201652)</name>
    <name type="common">Common root rot and spot blotch fungus</name>
    <name type="synonym">Bipolaris sorokiniana</name>
    <dbReference type="NCBI Taxonomy" id="665912"/>
    <lineage>
        <taxon>Eukaryota</taxon>
        <taxon>Fungi</taxon>
        <taxon>Dikarya</taxon>
        <taxon>Ascomycota</taxon>
        <taxon>Pezizomycotina</taxon>
        <taxon>Dothideomycetes</taxon>
        <taxon>Pleosporomycetidae</taxon>
        <taxon>Pleosporales</taxon>
        <taxon>Pleosporineae</taxon>
        <taxon>Pleosporaceae</taxon>
        <taxon>Bipolaris</taxon>
    </lineage>
</organism>
<name>M2SQY5_COCSN</name>
<reference evidence="3 4" key="1">
    <citation type="journal article" date="2012" name="PLoS Pathog.">
        <title>Diverse lifestyles and strategies of plant pathogenesis encoded in the genomes of eighteen Dothideomycetes fungi.</title>
        <authorList>
            <person name="Ohm R.A."/>
            <person name="Feau N."/>
            <person name="Henrissat B."/>
            <person name="Schoch C.L."/>
            <person name="Horwitz B.A."/>
            <person name="Barry K.W."/>
            <person name="Condon B.J."/>
            <person name="Copeland A.C."/>
            <person name="Dhillon B."/>
            <person name="Glaser F."/>
            <person name="Hesse C.N."/>
            <person name="Kosti I."/>
            <person name="LaButti K."/>
            <person name="Lindquist E.A."/>
            <person name="Lucas S."/>
            <person name="Salamov A.A."/>
            <person name="Bradshaw R.E."/>
            <person name="Ciuffetti L."/>
            <person name="Hamelin R.C."/>
            <person name="Kema G.H.J."/>
            <person name="Lawrence C."/>
            <person name="Scott J.A."/>
            <person name="Spatafora J.W."/>
            <person name="Turgeon B.G."/>
            <person name="de Wit P.J.G.M."/>
            <person name="Zhong S."/>
            <person name="Goodwin S.B."/>
            <person name="Grigoriev I.V."/>
        </authorList>
    </citation>
    <scope>NUCLEOTIDE SEQUENCE [LARGE SCALE GENOMIC DNA]</scope>
    <source>
        <strain evidence="4">ND90Pr / ATCC 201652</strain>
    </source>
</reference>